<dbReference type="Proteomes" id="UP000198609">
    <property type="component" value="Unassembled WGS sequence"/>
</dbReference>
<organism evidence="1 2">
    <name type="scientific">Streptomyces melanosporofaciens</name>
    <dbReference type="NCBI Taxonomy" id="67327"/>
    <lineage>
        <taxon>Bacteria</taxon>
        <taxon>Bacillati</taxon>
        <taxon>Actinomycetota</taxon>
        <taxon>Actinomycetes</taxon>
        <taxon>Kitasatosporales</taxon>
        <taxon>Streptomycetaceae</taxon>
        <taxon>Streptomyces</taxon>
        <taxon>Streptomyces violaceusniger group</taxon>
    </lineage>
</organism>
<dbReference type="PANTHER" id="PTHR38009">
    <property type="entry name" value="CONSERVED HYPOTHETICAL PHAGE TAIL PROTEIN"/>
    <property type="match status" value="1"/>
</dbReference>
<dbReference type="RefSeq" id="WP_093470729.1">
    <property type="nucleotide sequence ID" value="NZ_FNST01000002.1"/>
</dbReference>
<dbReference type="GO" id="GO:0005198">
    <property type="term" value="F:structural molecule activity"/>
    <property type="evidence" value="ECO:0007669"/>
    <property type="project" value="InterPro"/>
</dbReference>
<dbReference type="PANTHER" id="PTHR38009:SF1">
    <property type="entry name" value="CONSERVED HYPOTHETICAL PHAGE TAIL PROTEIN"/>
    <property type="match status" value="1"/>
</dbReference>
<sequence length="151" mass="16540">MRPGSGRGAPVTDDPAVSVCFVVTVDGIELGSFNTCEGLGCEVVLEQREEGGNNSHLWQLPTRLKYPNIKLSRPLTRDTEKVAKWFASMTTGIARRTAHIEARTGDGHKVAQWGLLEVVPVRWTGPSFNPESPKVAMETIEIAHHGYVMEG</sequence>
<dbReference type="AlphaFoldDB" id="A0A1H4Y857"/>
<protein>
    <submittedName>
        <fullName evidence="1">Conserved hypothetical phage tail region protein</fullName>
    </submittedName>
</protein>
<gene>
    <name evidence="1" type="ORF">SAMN04490356_7117</name>
</gene>
<accession>A0A1H4Y857</accession>
<keyword evidence="2" id="KW-1185">Reference proteome</keyword>
<dbReference type="NCBIfam" id="TIGR02241">
    <property type="entry name" value="conserved hypothetical phage tail region protein"/>
    <property type="match status" value="1"/>
</dbReference>
<evidence type="ECO:0000313" key="2">
    <source>
        <dbReference type="Proteomes" id="UP000198609"/>
    </source>
</evidence>
<dbReference type="InterPro" id="IPR010667">
    <property type="entry name" value="Phage_T4_Gp19"/>
</dbReference>
<evidence type="ECO:0000313" key="1">
    <source>
        <dbReference type="EMBL" id="SED14192.1"/>
    </source>
</evidence>
<dbReference type="Pfam" id="PF06841">
    <property type="entry name" value="Phage_T4_gp19"/>
    <property type="match status" value="1"/>
</dbReference>
<reference evidence="2" key="1">
    <citation type="submission" date="2016-10" db="EMBL/GenBank/DDBJ databases">
        <authorList>
            <person name="Varghese N."/>
            <person name="Submissions S."/>
        </authorList>
    </citation>
    <scope>NUCLEOTIDE SEQUENCE [LARGE SCALE GENOMIC DNA]</scope>
    <source>
        <strain evidence="2">DSM 40318</strain>
    </source>
</reference>
<dbReference type="EMBL" id="FNST01000002">
    <property type="protein sequence ID" value="SED14192.1"/>
    <property type="molecule type" value="Genomic_DNA"/>
</dbReference>
<dbReference type="InterPro" id="IPR011747">
    <property type="entry name" value="CHP02241"/>
</dbReference>
<name>A0A1H4Y857_STRMJ</name>
<proteinExistence type="predicted"/>